<proteinExistence type="predicted"/>
<feature type="compositionally biased region" description="Basic residues" evidence="1">
    <location>
        <begin position="31"/>
        <end position="40"/>
    </location>
</feature>
<organism evidence="2">
    <name type="scientific">marine metagenome</name>
    <dbReference type="NCBI Taxonomy" id="408172"/>
    <lineage>
        <taxon>unclassified sequences</taxon>
        <taxon>metagenomes</taxon>
        <taxon>ecological metagenomes</taxon>
    </lineage>
</organism>
<name>A0A381N0E3_9ZZZZ</name>
<protein>
    <submittedName>
        <fullName evidence="2">Uncharacterized protein</fullName>
    </submittedName>
</protein>
<dbReference type="AlphaFoldDB" id="A0A381N0E3"/>
<reference evidence="2" key="1">
    <citation type="submission" date="2018-05" db="EMBL/GenBank/DDBJ databases">
        <authorList>
            <person name="Lanie J.A."/>
            <person name="Ng W.-L."/>
            <person name="Kazmierczak K.M."/>
            <person name="Andrzejewski T.M."/>
            <person name="Davidsen T.M."/>
            <person name="Wayne K.J."/>
            <person name="Tettelin H."/>
            <person name="Glass J.I."/>
            <person name="Rusch D."/>
            <person name="Podicherti R."/>
            <person name="Tsui H.-C.T."/>
            <person name="Winkler M.E."/>
        </authorList>
    </citation>
    <scope>NUCLEOTIDE SEQUENCE</scope>
</reference>
<dbReference type="EMBL" id="UINC01000044">
    <property type="protein sequence ID" value="SUZ47959.1"/>
    <property type="molecule type" value="Genomic_DNA"/>
</dbReference>
<evidence type="ECO:0000256" key="1">
    <source>
        <dbReference type="SAM" id="MobiDB-lite"/>
    </source>
</evidence>
<accession>A0A381N0E3</accession>
<feature type="compositionally biased region" description="Basic and acidic residues" evidence="1">
    <location>
        <begin position="1"/>
        <end position="11"/>
    </location>
</feature>
<sequence>MPKKSKSDRGRLAQIVRKKNSTKIKPSGKIYNRKKKTTDE</sequence>
<gene>
    <name evidence="2" type="ORF">METZ01_LOCUS813</name>
</gene>
<evidence type="ECO:0000313" key="2">
    <source>
        <dbReference type="EMBL" id="SUZ47959.1"/>
    </source>
</evidence>
<feature type="region of interest" description="Disordered" evidence="1">
    <location>
        <begin position="1"/>
        <end position="40"/>
    </location>
</feature>